<evidence type="ECO:0000313" key="2">
    <source>
        <dbReference type="Proteomes" id="UP000663868"/>
    </source>
</evidence>
<name>A0A820IW31_9BILA</name>
<reference evidence="1" key="1">
    <citation type="submission" date="2021-02" db="EMBL/GenBank/DDBJ databases">
        <authorList>
            <person name="Nowell W R."/>
        </authorList>
    </citation>
    <scope>NUCLEOTIDE SEQUENCE</scope>
</reference>
<feature type="non-terminal residue" evidence="1">
    <location>
        <position position="155"/>
    </location>
</feature>
<gene>
    <name evidence="1" type="ORF">KXQ929_LOCUS46341</name>
</gene>
<organism evidence="1 2">
    <name type="scientific">Adineta steineri</name>
    <dbReference type="NCBI Taxonomy" id="433720"/>
    <lineage>
        <taxon>Eukaryota</taxon>
        <taxon>Metazoa</taxon>
        <taxon>Spiralia</taxon>
        <taxon>Gnathifera</taxon>
        <taxon>Rotifera</taxon>
        <taxon>Eurotatoria</taxon>
        <taxon>Bdelloidea</taxon>
        <taxon>Adinetida</taxon>
        <taxon>Adinetidae</taxon>
        <taxon>Adineta</taxon>
    </lineage>
</organism>
<evidence type="ECO:0000313" key="1">
    <source>
        <dbReference type="EMBL" id="CAF4315704.1"/>
    </source>
</evidence>
<dbReference type="EMBL" id="CAJOBB010015332">
    <property type="protein sequence ID" value="CAF4315704.1"/>
    <property type="molecule type" value="Genomic_DNA"/>
</dbReference>
<feature type="non-terminal residue" evidence="1">
    <location>
        <position position="1"/>
    </location>
</feature>
<accession>A0A820IW31</accession>
<comment type="caution">
    <text evidence="1">The sequence shown here is derived from an EMBL/GenBank/DDBJ whole genome shotgun (WGS) entry which is preliminary data.</text>
</comment>
<proteinExistence type="predicted"/>
<dbReference type="AlphaFoldDB" id="A0A820IW31"/>
<protein>
    <submittedName>
        <fullName evidence="1">Uncharacterized protein</fullName>
    </submittedName>
</protein>
<sequence length="155" mass="18264">QFIISLARKPLEVDLDDFSHLLYEQIEEANFNWPAYLLGNDYKKPIGSIDWHGDESINDDEYDDEKIDSTFDQNDSIAEVNFDSKPIDDIEQQNYSLLNRDIITSYWHRTLSDDVSPSLNDFALFWDQNMMKTTHLAYRVNSQTLTEYILIRETL</sequence>
<dbReference type="Proteomes" id="UP000663868">
    <property type="component" value="Unassembled WGS sequence"/>
</dbReference>